<dbReference type="PANTHER" id="PTHR43445:SF5">
    <property type="entry name" value="UDP-N-ACETYLMURAMATE--L-ALANYL-GAMMA-D-GLUTAMYL-MESO-2,6-DIAMINOHEPTANDIOATE LIGASE"/>
    <property type="match status" value="1"/>
</dbReference>
<sequence length="450" mass="50649">MRIHFIAIGGSAMHNLAIALHKKGFQVSGSDDVIFEPSSSRLARYGLLPEKMGWNPDNIRPDLDAVILGMHAFTDNPELLRAKELGLKIYSYPEYIYEQTKDKLRVVIGGSHGKTTITSMILHVLNYHKKDFDYLVGAQLEGFDTMVKVTAEAPVIIIEGDEYLASPIDRRPKFHLYKANIAVISGIAWDHINVFPTFEEYIQQFDLFINTIEPAGKLIYCQTDPVLNNLVNKSIAPVEKIGYSIPEHEIVHGITYLLPEHTALNVFGDHNLMNLSAAKLVCLQLGITPEGFDAAISSFKGAAKRLELLSSRGNTNVYKDFAHSPSKLKATIEAVKSQFESRKLVACIELHTFSSLNKNFLLQYENTMDMADEAIVYIDEKTFEHKKIEPFNNLDVQTAFNNRKLQFFNDALQLKTYLMNINFNNTNLLLMSSGNFGGLDLVKLARELNT</sequence>
<evidence type="ECO:0000313" key="3">
    <source>
        <dbReference type="EMBL" id="PYF76612.1"/>
    </source>
</evidence>
<dbReference type="Gene3D" id="3.40.1190.10">
    <property type="entry name" value="Mur-like, catalytic domain"/>
    <property type="match status" value="1"/>
</dbReference>
<dbReference type="RefSeq" id="WP_110826731.1">
    <property type="nucleotide sequence ID" value="NZ_QKLU01000001.1"/>
</dbReference>
<dbReference type="Gene3D" id="3.40.50.720">
    <property type="entry name" value="NAD(P)-binding Rossmann-like Domain"/>
    <property type="match status" value="1"/>
</dbReference>
<dbReference type="SUPFAM" id="SSF53244">
    <property type="entry name" value="MurD-like peptide ligases, peptide-binding domain"/>
    <property type="match status" value="1"/>
</dbReference>
<dbReference type="SUPFAM" id="SSF51984">
    <property type="entry name" value="MurCD N-terminal domain"/>
    <property type="match status" value="1"/>
</dbReference>
<gene>
    <name evidence="3" type="ORF">B0O44_10183</name>
</gene>
<dbReference type="Gene3D" id="3.90.190.20">
    <property type="entry name" value="Mur ligase, C-terminal domain"/>
    <property type="match status" value="1"/>
</dbReference>
<dbReference type="InterPro" id="IPR050061">
    <property type="entry name" value="MurCDEF_pg_biosynth"/>
</dbReference>
<dbReference type="InterPro" id="IPR013221">
    <property type="entry name" value="Mur_ligase_cen"/>
</dbReference>
<keyword evidence="4" id="KW-1185">Reference proteome</keyword>
<name>A0A318UJS3_9SPHI</name>
<dbReference type="InterPro" id="IPR000713">
    <property type="entry name" value="Mur_ligase_N"/>
</dbReference>
<reference evidence="3 4" key="1">
    <citation type="submission" date="2018-06" db="EMBL/GenBank/DDBJ databases">
        <title>Genomic Encyclopedia of Archaeal and Bacterial Type Strains, Phase II (KMG-II): from individual species to whole genera.</title>
        <authorList>
            <person name="Goeker M."/>
        </authorList>
    </citation>
    <scope>NUCLEOTIDE SEQUENCE [LARGE SCALE GENOMIC DNA]</scope>
    <source>
        <strain evidence="3 4">DSM 27372</strain>
    </source>
</reference>
<dbReference type="AlphaFoldDB" id="A0A318UJS3"/>
<dbReference type="Pfam" id="PF08245">
    <property type="entry name" value="Mur_ligase_M"/>
    <property type="match status" value="1"/>
</dbReference>
<dbReference type="InterPro" id="IPR036615">
    <property type="entry name" value="Mur_ligase_C_dom_sf"/>
</dbReference>
<comment type="caution">
    <text evidence="3">The sequence shown here is derived from an EMBL/GenBank/DDBJ whole genome shotgun (WGS) entry which is preliminary data.</text>
</comment>
<dbReference type="InterPro" id="IPR036565">
    <property type="entry name" value="Mur-like_cat_sf"/>
</dbReference>
<organism evidence="3 4">
    <name type="scientific">Pedobacter nutrimenti</name>
    <dbReference type="NCBI Taxonomy" id="1241337"/>
    <lineage>
        <taxon>Bacteria</taxon>
        <taxon>Pseudomonadati</taxon>
        <taxon>Bacteroidota</taxon>
        <taxon>Sphingobacteriia</taxon>
        <taxon>Sphingobacteriales</taxon>
        <taxon>Sphingobacteriaceae</taxon>
        <taxon>Pedobacter</taxon>
    </lineage>
</organism>
<dbReference type="GO" id="GO:0005524">
    <property type="term" value="F:ATP binding"/>
    <property type="evidence" value="ECO:0007669"/>
    <property type="project" value="InterPro"/>
</dbReference>
<dbReference type="GO" id="GO:0016881">
    <property type="term" value="F:acid-amino acid ligase activity"/>
    <property type="evidence" value="ECO:0007669"/>
    <property type="project" value="InterPro"/>
</dbReference>
<evidence type="ECO:0000313" key="4">
    <source>
        <dbReference type="Proteomes" id="UP000248198"/>
    </source>
</evidence>
<keyword evidence="3" id="KW-0436">Ligase</keyword>
<protein>
    <submittedName>
        <fullName evidence="3">UDP-N-acetylmuramate: L-alanyl-gamma-D-glutamyl-meso-diaminopimelate ligase</fullName>
    </submittedName>
</protein>
<dbReference type="EMBL" id="QKLU01000001">
    <property type="protein sequence ID" value="PYF76612.1"/>
    <property type="molecule type" value="Genomic_DNA"/>
</dbReference>
<evidence type="ECO:0000259" key="1">
    <source>
        <dbReference type="Pfam" id="PF01225"/>
    </source>
</evidence>
<evidence type="ECO:0000259" key="2">
    <source>
        <dbReference type="Pfam" id="PF08245"/>
    </source>
</evidence>
<feature type="domain" description="Mur ligase N-terminal catalytic" evidence="1">
    <location>
        <begin position="2"/>
        <end position="98"/>
    </location>
</feature>
<dbReference type="SUPFAM" id="SSF53623">
    <property type="entry name" value="MurD-like peptide ligases, catalytic domain"/>
    <property type="match status" value="1"/>
</dbReference>
<dbReference type="PANTHER" id="PTHR43445">
    <property type="entry name" value="UDP-N-ACETYLMURAMATE--L-ALANINE LIGASE-RELATED"/>
    <property type="match status" value="1"/>
</dbReference>
<feature type="domain" description="Mur ligase central" evidence="2">
    <location>
        <begin position="108"/>
        <end position="280"/>
    </location>
</feature>
<dbReference type="Pfam" id="PF01225">
    <property type="entry name" value="Mur_ligase"/>
    <property type="match status" value="1"/>
</dbReference>
<proteinExistence type="predicted"/>
<accession>A0A318UJS3</accession>
<dbReference type="OrthoDB" id="9804126at2"/>
<dbReference type="Proteomes" id="UP000248198">
    <property type="component" value="Unassembled WGS sequence"/>
</dbReference>